<proteinExistence type="predicted"/>
<name>A0ACC3DZN8_9PEZI</name>
<protein>
    <submittedName>
        <fullName evidence="1">Uncharacterized protein</fullName>
    </submittedName>
</protein>
<dbReference type="Proteomes" id="UP001186974">
    <property type="component" value="Unassembled WGS sequence"/>
</dbReference>
<comment type="caution">
    <text evidence="1">The sequence shown here is derived from an EMBL/GenBank/DDBJ whole genome shotgun (WGS) entry which is preliminary data.</text>
</comment>
<reference evidence="1" key="1">
    <citation type="submission" date="2024-09" db="EMBL/GenBank/DDBJ databases">
        <title>Black Yeasts Isolated from many extreme environments.</title>
        <authorList>
            <person name="Coleine C."/>
            <person name="Stajich J.E."/>
            <person name="Selbmann L."/>
        </authorList>
    </citation>
    <scope>NUCLEOTIDE SEQUENCE</scope>
    <source>
        <strain evidence="1">CCFEE 5737</strain>
    </source>
</reference>
<evidence type="ECO:0000313" key="2">
    <source>
        <dbReference type="Proteomes" id="UP001186974"/>
    </source>
</evidence>
<keyword evidence="2" id="KW-1185">Reference proteome</keyword>
<organism evidence="1 2">
    <name type="scientific">Coniosporium uncinatum</name>
    <dbReference type="NCBI Taxonomy" id="93489"/>
    <lineage>
        <taxon>Eukaryota</taxon>
        <taxon>Fungi</taxon>
        <taxon>Dikarya</taxon>
        <taxon>Ascomycota</taxon>
        <taxon>Pezizomycotina</taxon>
        <taxon>Dothideomycetes</taxon>
        <taxon>Dothideomycetes incertae sedis</taxon>
        <taxon>Coniosporium</taxon>
    </lineage>
</organism>
<gene>
    <name evidence="1" type="ORF">LTS18_010640</name>
</gene>
<dbReference type="EMBL" id="JAWDJW010000003">
    <property type="protein sequence ID" value="KAK3082223.1"/>
    <property type="molecule type" value="Genomic_DNA"/>
</dbReference>
<accession>A0ACC3DZN8</accession>
<evidence type="ECO:0000313" key="1">
    <source>
        <dbReference type="EMBL" id="KAK3082223.1"/>
    </source>
</evidence>
<sequence>MAGKTSLQHQLAQIASKSTHQLDLRAQKSAHSQSLLFEPRIAAAQSFDTVYQLCYEGFVELCQLDQRFTAFAGDLFSEQSMSEERGMMNKDLNKQLDVRIEEFLGLVGARILLRPGMKAVEWLIRRFRAHEYNTDFLILTFLPYHSSPVFTTLLSILPKQMSPIYRFLYPYVTSLKSPPRHTIVHTATTNVHFFTALNQYVIRTTKAGQHYPALLSFWASITVEAVDGMLRSSRSGIGNIQKQREQDFLMIFLPVLNDGLSLKDMPEMILGCYMVVTVLVAKGGLEDKILNSLMEAVALSMSTETVDACLQCLALIAQERKAAKLPSAVRKRMLKLKDLEDRLIALSQQTRIERLVYGCALSGIDKFIASGDPRGLRLVETVLERQVLDKVQMSVVVKMLLLAVESLDGGTATTATQRTVLADLVSRLRESALVGEVLQRVIQEQGFDIEGLEMKLKAVIRQPIEPIARDSDEDAPMIDAPSSTTTTIEQLASSLPSRTSAESFFNVNPELWNDAVEVFQQTISNEALLEAFCALPLLRRDASPEDGLFLSFFVRAFTGPHASTARIAALRVIRQWVSDLRASNIDFQHMIPFLVVALGSSTMSVRRAAAECTAALDRHYTAASQASKKLPIKWMPKSDTEDVPASLDSLTSENARKFLSAVLVPGLEEFVLDAKQVAIHTSAALNGGSTADGHPHKAGATELRTALRPAMFTWLASHYAYFSSTSFTLPLLSILNNVGKTGSSGRASILLPHLKAWVARSKHQAVTICKDHDTTLVVVNHEHLRIVTAREKEALQYLGAILRGETASERPDIEEAAFQRLVELWPTLSPSDRLEFAQLLLDLALNDSDASRSSVRQESSLDCLRSVTLPSEVLVAFLEKLPTSARMPDKSPAAKRRRTSKSEMARYDSHDTADIAKALRRYTLVLELVESNEPAKHPQLLKGLFHALSELQHFKALSDSSLVYIQGLVVGCLLSVVEKLADANNVPADNSIIRVDLLVDCIRSTPSPQVYNTALLLVSSLVSWVPELVLHSVMPIFTFMGSTILRQSDDYSAHVVDQTISRIVPALAESLRKQGGSKSASKGTSELLLSFATTYEHVPSHRRLVLFEHLVKAIGAVEALPAITAMLIDKYPDDGGIPQFTLNLMRLFGTQTELAVLSRYMDLLLDLAGPKEHRTFSVAIFGLSGEKSQGDVDKIMENQLDTFSEILDNQQLRHRLAKSVRGDTETSTQQRQRFTTLMQRSIQLTNVLNKESESYEAGREVMEGAFNLLPLSDLLGSATSLLKDDLKNEAGEEDTEVPSALIKSLIAQTHCIKPNDVASGTALLSLLPKLSGMLQLTEDVSLRIDIVKLVDEVSERFGKKDISAVSAAAKVVAGEKALSSTDIALQTTSLLALSSLVQVLRDEFVGLLPTIMPKAIDHLRSARQNGKMEEDEEGLSENERLHNACFTFFTSVLEHIPYIMGGNYIDEILRLFQQNSSMEWTEASRDAVTEFYEFLSSRLDAAECFSAIERNTKTSFLTDDMESQPVRAHVTLIRNAVNHHPKSAILANSQKLFSTFLQAFDFRRLRRTHYNAWGKNYHDPYDVNQIEGLMFNAAITMVYKLNDATFRPFFVRLVEWAERELPKSDVRGRADRARTLFSFLEVLFDKLKGIVISYSSYILDLSSAHLTKSDLTDETSAALTEVILGALRKSFEHDQDEFWQSPAHFSAIADPILDQLPASTSPSSHLSVTETVIPTLSALALAAQSPDHHTHINTTLLKLFRSDNAHVRLAAVKAQRSLTEKMGEEWLEMISQMLPAISEAFEDDDEAVEREARAWVEEIEEVLGEGVEVELDGVVEYKSLPSGLHNVKEDLVYGAKREAQAYFIHNDYAGLSAFVNAQASEADRNAHFIAIGTLVPLSYGRLGRSWLHAPELRELASRIVKDTSQTAPLEEYWEKHRLDTPDAPESSKPRANTPSAVHPPRSPNGYGRPRALSALTAGNTSTQSLPPYHPALSMLNYVDTFGPLIFPLHRAALSRKRILFIGPPPVRSACEMVYDLSILSSIPASTSSLLPTSSERLARLRPFFTVGIHDIPMLSQEKPPTEPTTEDAPAGWLACTTDEILTHKTQLFDVSIEMPHPFDPVAKPKTTGRWPKLRRSDGARIFATRRDLRRWRTLREALAPRLEPANPDADLPDENSTHGDDERVRLLYSHNMRVQKEDNAESDEEKAVEPMSWSALAYTSFMWWASAGEREEHAEREEQQDSELLSDLPDTVAEAAGGYRDEEPAAESRDQEENLQTGGGEDASVHTAVIAFFQRYTHLVLSSAADALGEGGSDGEEGDGGKVALDSDDLRVMGLDPWSEADVKFVEETCRLWFGREVVVKGMGVEACGVRWC</sequence>